<dbReference type="GO" id="GO:0016301">
    <property type="term" value="F:kinase activity"/>
    <property type="evidence" value="ECO:0007669"/>
    <property type="project" value="UniProtKB-KW"/>
</dbReference>
<dbReference type="SMART" id="SM00220">
    <property type="entry name" value="S_TKc"/>
    <property type="match status" value="1"/>
</dbReference>
<dbReference type="SUPFAM" id="SSF56112">
    <property type="entry name" value="Protein kinase-like (PK-like)"/>
    <property type="match status" value="1"/>
</dbReference>
<dbReference type="PANTHER" id="PTHR43289:SF6">
    <property type="entry name" value="SERINE_THREONINE-PROTEIN KINASE NEKL-3"/>
    <property type="match status" value="1"/>
</dbReference>
<dbReference type="Pfam" id="PF00069">
    <property type="entry name" value="Pkinase"/>
    <property type="match status" value="1"/>
</dbReference>
<keyword evidence="9" id="KW-1185">Reference proteome</keyword>
<dbReference type="PROSITE" id="PS50011">
    <property type="entry name" value="PROTEIN_KINASE_DOM"/>
    <property type="match status" value="1"/>
</dbReference>
<dbReference type="InterPro" id="IPR011990">
    <property type="entry name" value="TPR-like_helical_dom_sf"/>
</dbReference>
<feature type="repeat" description="TPR" evidence="5">
    <location>
        <begin position="1135"/>
        <end position="1168"/>
    </location>
</feature>
<proteinExistence type="predicted"/>
<keyword evidence="1" id="KW-0808">Transferase</keyword>
<dbReference type="InterPro" id="IPR008271">
    <property type="entry name" value="Ser/Thr_kinase_AS"/>
</dbReference>
<dbReference type="InterPro" id="IPR011009">
    <property type="entry name" value="Kinase-like_dom_sf"/>
</dbReference>
<dbReference type="SUPFAM" id="SSF48452">
    <property type="entry name" value="TPR-like"/>
    <property type="match status" value="1"/>
</dbReference>
<dbReference type="Pfam" id="PF13424">
    <property type="entry name" value="TPR_12"/>
    <property type="match status" value="1"/>
</dbReference>
<dbReference type="Pfam" id="PF13191">
    <property type="entry name" value="AAA_16"/>
    <property type="match status" value="1"/>
</dbReference>
<evidence type="ECO:0000256" key="6">
    <source>
        <dbReference type="SAM" id="MobiDB-lite"/>
    </source>
</evidence>
<dbReference type="PROSITE" id="PS50005">
    <property type="entry name" value="TPR"/>
    <property type="match status" value="1"/>
</dbReference>
<dbReference type="Gene3D" id="1.10.510.10">
    <property type="entry name" value="Transferase(Phosphotransferase) domain 1"/>
    <property type="match status" value="1"/>
</dbReference>
<dbReference type="PROSITE" id="PS00108">
    <property type="entry name" value="PROTEIN_KINASE_ST"/>
    <property type="match status" value="1"/>
</dbReference>
<dbReference type="InterPro" id="IPR027417">
    <property type="entry name" value="P-loop_NTPase"/>
</dbReference>
<sequence length="1328" mass="141143">MRPGDLLAGRFELDRVAGSGGMGAVYRAIDRETGEPVAVKVGLHAEHAEGEQTERFRREARVLAGLHHPAIARHVAHGVTAEGRQYLAMEWLDGEDLAARLRRGPLGLDESLALAARAAEALGAVHLRGVVHRDIKPANLFLPGGDVAAVKILDFGIARASDVTYTLTNPDAPVGTPAYMAPEQVRGEPDIDARADLYALGCVLFECLTGRPPFVGSHVVALLTKVLFAQAPRLRELWPGAPPALDTLLSRLLGKDRQLRPGDALTIAAELRSPEIREASAAPLAPSVGLTTAERRLVTVVLATRQPEPARPPQPAQAVASDESTAPARGLTHQRRWPLALLREIRRTADLHGARVELLQDGSIAALLTGAEAPTDLAASAARCALSLKALLQASDVALATGWEVVDGTQPLGTVIDRAVANLTAAERGAEEALRPIAIDAMTASLLGPRFEVAHGERGAALLGEQEPLEEARALLGKPTPFVGRSSELRWLELLFDQCASEPCAQAALVIGAAGVGKSRLRIELARRMRGREAPPQIWTAQGDAVRAGAPLGLLAQVVRRAAQIAEGEPRERGREKLAARVARSVDAAEQARVTEFLGEVIGAPFPDADRRELRAARQNPMLMADQVRRAWLTFLEAECRAGPVLLVLEDLHWGDLPTVQLVDAALGQLRSSPLLVLGLGRPDVDEVFPGLWAERGATAMRLGALPALACERLVRAALGEQAPAAQVERLVRRAAGHPFLLEEMLRVAAEGAEGAEGRDAGEAPETALAMVQARLEGLDLEARRALRAGSLLGEVFWWGAIARLLGVDRDDAALAGRLLALEQQEWIARRPASRFPGEVEYAFRHGLVRDAAYMMLTEADQRLGHRLASEWLEHAGERDALVLAGHCERGGEPERAVRWLCAAAEEALRGNDLAAALARAERGVASGASGRDLGALRLVQAEAHLWRGELSSTEARATEAIALLDPGSGAWYRALTAALLGASKQGAVDRAGAWAERLAATAPAEEALSVVVLCLSGCAAELMLANQHATADALLEQCLRLAGDPPTVDDEALGGLHQAVGFRAALAGDHAAAVDALEVAVGAFGRAGDRRQACSVQLNMGFILTELGALERAEQLLRAAVAQATQMDLHEVLPTARQNLGNVLLQAGQIDEARALLEQAIDASRRQGNRRMEGLSRAYLARAALLSGDREAAAREAGAAAALLDVAPLLRAVALALLARARMGGEPEGAAEALLDAQEAFRLIEDAGMAEEGESLIRLTYAEALRAAGERERAAKMIEAARSRLLERAAKIGRPALRQSFLESIPENARALALADAWALERQGAVA</sequence>
<evidence type="ECO:0000256" key="4">
    <source>
        <dbReference type="ARBA" id="ARBA00022840"/>
    </source>
</evidence>
<comment type="caution">
    <text evidence="8">The sequence shown here is derived from an EMBL/GenBank/DDBJ whole genome shotgun (WGS) entry which is preliminary data.</text>
</comment>
<evidence type="ECO:0000256" key="3">
    <source>
        <dbReference type="ARBA" id="ARBA00022777"/>
    </source>
</evidence>
<evidence type="ECO:0000313" key="8">
    <source>
        <dbReference type="EMBL" id="MDC0684946.1"/>
    </source>
</evidence>
<name>A0ABT5CET9_9BACT</name>
<evidence type="ECO:0000313" key="9">
    <source>
        <dbReference type="Proteomes" id="UP001217485"/>
    </source>
</evidence>
<dbReference type="SMART" id="SM00028">
    <property type="entry name" value="TPR"/>
    <property type="match status" value="3"/>
</dbReference>
<reference evidence="8 9" key="1">
    <citation type="submission" date="2023-01" db="EMBL/GenBank/DDBJ databases">
        <title>Minimal conservation of predation-associated metabolite biosynthetic gene clusters underscores biosynthetic potential of Myxococcota including descriptions for ten novel species: Archangium lansinium sp. nov., Myxococcus landrumus sp. nov., Nannocystis bai.</title>
        <authorList>
            <person name="Ahearne A."/>
            <person name="Stevens C."/>
            <person name="Dowd S."/>
        </authorList>
    </citation>
    <scope>NUCLEOTIDE SEQUENCE [LARGE SCALE GENOMIC DNA]</scope>
    <source>
        <strain evidence="8 9">WIWO2</strain>
    </source>
</reference>
<dbReference type="Proteomes" id="UP001217485">
    <property type="component" value="Unassembled WGS sequence"/>
</dbReference>
<dbReference type="PANTHER" id="PTHR43289">
    <property type="entry name" value="MITOGEN-ACTIVATED PROTEIN KINASE KINASE KINASE 20-RELATED"/>
    <property type="match status" value="1"/>
</dbReference>
<evidence type="ECO:0000256" key="2">
    <source>
        <dbReference type="ARBA" id="ARBA00022741"/>
    </source>
</evidence>
<keyword evidence="3 8" id="KW-0418">Kinase</keyword>
<dbReference type="EMBL" id="JAQNDK010000006">
    <property type="protein sequence ID" value="MDC0684946.1"/>
    <property type="molecule type" value="Genomic_DNA"/>
</dbReference>
<dbReference type="Gene3D" id="1.25.40.10">
    <property type="entry name" value="Tetratricopeptide repeat domain"/>
    <property type="match status" value="1"/>
</dbReference>
<dbReference type="InterPro" id="IPR041664">
    <property type="entry name" value="AAA_16"/>
</dbReference>
<dbReference type="Gene3D" id="3.30.200.20">
    <property type="entry name" value="Phosphorylase Kinase, domain 1"/>
    <property type="match status" value="1"/>
</dbReference>
<dbReference type="RefSeq" id="WP_272103068.1">
    <property type="nucleotide sequence ID" value="NZ_JAQNDK010000006.1"/>
</dbReference>
<feature type="region of interest" description="Disordered" evidence="6">
    <location>
        <begin position="306"/>
        <end position="330"/>
    </location>
</feature>
<evidence type="ECO:0000256" key="1">
    <source>
        <dbReference type="ARBA" id="ARBA00022679"/>
    </source>
</evidence>
<organism evidence="8 9">
    <name type="scientific">Sorangium atrum</name>
    <dbReference type="NCBI Taxonomy" id="2995308"/>
    <lineage>
        <taxon>Bacteria</taxon>
        <taxon>Pseudomonadati</taxon>
        <taxon>Myxococcota</taxon>
        <taxon>Polyangia</taxon>
        <taxon>Polyangiales</taxon>
        <taxon>Polyangiaceae</taxon>
        <taxon>Sorangium</taxon>
    </lineage>
</organism>
<evidence type="ECO:0000256" key="5">
    <source>
        <dbReference type="PROSITE-ProRule" id="PRU00339"/>
    </source>
</evidence>
<feature type="domain" description="Protein kinase" evidence="7">
    <location>
        <begin position="11"/>
        <end position="276"/>
    </location>
</feature>
<keyword evidence="2" id="KW-0547">Nucleotide-binding</keyword>
<accession>A0ABT5CET9</accession>
<keyword evidence="4" id="KW-0067">ATP-binding</keyword>
<dbReference type="InterPro" id="IPR000719">
    <property type="entry name" value="Prot_kinase_dom"/>
</dbReference>
<gene>
    <name evidence="8" type="ORF">POL72_44940</name>
</gene>
<dbReference type="CDD" id="cd14014">
    <property type="entry name" value="STKc_PknB_like"/>
    <property type="match status" value="1"/>
</dbReference>
<protein>
    <submittedName>
        <fullName evidence="8">Protein kinase</fullName>
    </submittedName>
</protein>
<dbReference type="SUPFAM" id="SSF52540">
    <property type="entry name" value="P-loop containing nucleoside triphosphate hydrolases"/>
    <property type="match status" value="1"/>
</dbReference>
<evidence type="ECO:0000259" key="7">
    <source>
        <dbReference type="PROSITE" id="PS50011"/>
    </source>
</evidence>
<dbReference type="InterPro" id="IPR019734">
    <property type="entry name" value="TPR_rpt"/>
</dbReference>
<keyword evidence="5" id="KW-0802">TPR repeat</keyword>